<dbReference type="RefSeq" id="WP_085887319.1">
    <property type="nucleotide sequence ID" value="NZ_FWFN01000003.1"/>
</dbReference>
<evidence type="ECO:0000313" key="7">
    <source>
        <dbReference type="Proteomes" id="UP000193963"/>
    </source>
</evidence>
<keyword evidence="6" id="KW-0255">Endonuclease</keyword>
<dbReference type="InterPro" id="IPR003615">
    <property type="entry name" value="HNH_nuc"/>
</dbReference>
<dbReference type="Pfam" id="PF01844">
    <property type="entry name" value="HNH"/>
    <property type="match status" value="1"/>
</dbReference>
<comment type="similarity">
    <text evidence="3">Belongs to the HNH nuclease family.</text>
</comment>
<dbReference type="Proteomes" id="UP000193963">
    <property type="component" value="Unassembled WGS sequence"/>
</dbReference>
<name>A0A1X6YX56_9RHOB</name>
<dbReference type="GO" id="GO:0016787">
    <property type="term" value="F:hydrolase activity"/>
    <property type="evidence" value="ECO:0007669"/>
    <property type="project" value="UniProtKB-KW"/>
</dbReference>
<gene>
    <name evidence="6" type="ORF">PSM7751_01418</name>
</gene>
<proteinExistence type="inferred from homology"/>
<dbReference type="Gene3D" id="1.10.30.50">
    <property type="match status" value="1"/>
</dbReference>
<accession>A0A1X6YX56</accession>
<dbReference type="EMBL" id="FWFN01000003">
    <property type="protein sequence ID" value="SLN34264.1"/>
    <property type="molecule type" value="Genomic_DNA"/>
</dbReference>
<dbReference type="SMART" id="SM00507">
    <property type="entry name" value="HNHc"/>
    <property type="match status" value="1"/>
</dbReference>
<dbReference type="PANTHER" id="PTHR41286">
    <property type="entry name" value="HNH NUCLEASE YAJD-RELATED"/>
    <property type="match status" value="1"/>
</dbReference>
<dbReference type="GO" id="GO:0004519">
    <property type="term" value="F:endonuclease activity"/>
    <property type="evidence" value="ECO:0007669"/>
    <property type="project" value="UniProtKB-KW"/>
</dbReference>
<feature type="domain" description="HNH nuclease" evidence="5">
    <location>
        <begin position="60"/>
        <end position="115"/>
    </location>
</feature>
<dbReference type="PANTHER" id="PTHR41286:SF1">
    <property type="entry name" value="HNH NUCLEASE YAJD-RELATED"/>
    <property type="match status" value="1"/>
</dbReference>
<evidence type="ECO:0000256" key="1">
    <source>
        <dbReference type="ARBA" id="ARBA00022722"/>
    </source>
</evidence>
<organism evidence="6 7">
    <name type="scientific">Pseudooceanicola marinus</name>
    <dbReference type="NCBI Taxonomy" id="396013"/>
    <lineage>
        <taxon>Bacteria</taxon>
        <taxon>Pseudomonadati</taxon>
        <taxon>Pseudomonadota</taxon>
        <taxon>Alphaproteobacteria</taxon>
        <taxon>Rhodobacterales</taxon>
        <taxon>Paracoccaceae</taxon>
        <taxon>Pseudooceanicola</taxon>
    </lineage>
</organism>
<evidence type="ECO:0000313" key="6">
    <source>
        <dbReference type="EMBL" id="SLN34264.1"/>
    </source>
</evidence>
<evidence type="ECO:0000259" key="5">
    <source>
        <dbReference type="SMART" id="SM00507"/>
    </source>
</evidence>
<dbReference type="GO" id="GO:0008270">
    <property type="term" value="F:zinc ion binding"/>
    <property type="evidence" value="ECO:0007669"/>
    <property type="project" value="InterPro"/>
</dbReference>
<dbReference type="GO" id="GO:0005829">
    <property type="term" value="C:cytosol"/>
    <property type="evidence" value="ECO:0007669"/>
    <property type="project" value="TreeGrafter"/>
</dbReference>
<reference evidence="6 7" key="1">
    <citation type="submission" date="2017-03" db="EMBL/GenBank/DDBJ databases">
        <authorList>
            <person name="Afonso C.L."/>
            <person name="Miller P.J."/>
            <person name="Scott M.A."/>
            <person name="Spackman E."/>
            <person name="Goraichik I."/>
            <person name="Dimitrov K.M."/>
            <person name="Suarez D.L."/>
            <person name="Swayne D.E."/>
        </authorList>
    </citation>
    <scope>NUCLEOTIDE SEQUENCE [LARGE SCALE GENOMIC DNA]</scope>
    <source>
        <strain evidence="6 7">CECT 7751</strain>
    </source>
</reference>
<keyword evidence="2" id="KW-0378">Hydrolase</keyword>
<evidence type="ECO:0000256" key="3">
    <source>
        <dbReference type="ARBA" id="ARBA00038412"/>
    </source>
</evidence>
<dbReference type="CDD" id="cd00085">
    <property type="entry name" value="HNHc"/>
    <property type="match status" value="1"/>
</dbReference>
<evidence type="ECO:0000256" key="2">
    <source>
        <dbReference type="ARBA" id="ARBA00022801"/>
    </source>
</evidence>
<dbReference type="GO" id="GO:0003676">
    <property type="term" value="F:nucleic acid binding"/>
    <property type="evidence" value="ECO:0007669"/>
    <property type="project" value="InterPro"/>
</dbReference>
<keyword evidence="7" id="KW-1185">Reference proteome</keyword>
<evidence type="ECO:0000256" key="4">
    <source>
        <dbReference type="ARBA" id="ARBA00040194"/>
    </source>
</evidence>
<protein>
    <recommendedName>
        <fullName evidence="4">Putative HNH nuclease YajD</fullName>
    </recommendedName>
</protein>
<keyword evidence="1" id="KW-0540">Nuclease</keyword>
<sequence>MPRKICVAFGCEELAGAGLSHCPEHEEIRQAKIAARKAEAQQGAEAQANRRLYRSAAWQRAAKGFLAKHPVCAHCAELGLVVPASEVDHIDPHLGDRAKFWERANWQPLCKPCHSRKTAKEVFHR</sequence>
<dbReference type="OrthoDB" id="5292295at2"/>
<dbReference type="InterPro" id="IPR002711">
    <property type="entry name" value="HNH"/>
</dbReference>
<dbReference type="AlphaFoldDB" id="A0A1X6YX56"/>